<keyword evidence="6" id="KW-1185">Reference proteome</keyword>
<dbReference type="InterPro" id="IPR011050">
    <property type="entry name" value="Pectin_lyase_fold/virulence"/>
</dbReference>
<keyword evidence="3" id="KW-0833">Ubl conjugation pathway</keyword>
<dbReference type="InterPro" id="IPR022441">
    <property type="entry name" value="Para_beta_helix_rpt-2"/>
</dbReference>
<dbReference type="InterPro" id="IPR007742">
    <property type="entry name" value="NosD_dom"/>
</dbReference>
<name>K0R0B1_THAOC</name>
<sequence>IRDMKRDGIELQSSSLSSISGNFINNCGEPAITLYNSSYATVENNTLIDIKWGILTRNATSLAVSNITGGGMYLSRSSSSSVSGNLIKNCADKAIALLTLTDVTVENNTLVDSMWGIFSEDTTSLVVRNMKEDGMHLRDTAMSSIRGNSINNCEDPAISLYYSSHITVENNTLVDSKWGIESVNAISLAVR</sequence>
<evidence type="ECO:0000313" key="6">
    <source>
        <dbReference type="Proteomes" id="UP000266841"/>
    </source>
</evidence>
<proteinExistence type="predicted"/>
<dbReference type="InterPro" id="IPR006626">
    <property type="entry name" value="PbH1"/>
</dbReference>
<comment type="pathway">
    <text evidence="1">Protein modification; protein ubiquitination.</text>
</comment>
<dbReference type="Gene3D" id="2.160.20.10">
    <property type="entry name" value="Single-stranded right-handed beta-helix, Pectin lyase-like"/>
    <property type="match status" value="2"/>
</dbReference>
<evidence type="ECO:0000256" key="1">
    <source>
        <dbReference type="ARBA" id="ARBA00004906"/>
    </source>
</evidence>
<organism evidence="5 6">
    <name type="scientific">Thalassiosira oceanica</name>
    <name type="common">Marine diatom</name>
    <dbReference type="NCBI Taxonomy" id="159749"/>
    <lineage>
        <taxon>Eukaryota</taxon>
        <taxon>Sar</taxon>
        <taxon>Stramenopiles</taxon>
        <taxon>Ochrophyta</taxon>
        <taxon>Bacillariophyta</taxon>
        <taxon>Coscinodiscophyceae</taxon>
        <taxon>Thalassiosirophycidae</taxon>
        <taxon>Thalassiosirales</taxon>
        <taxon>Thalassiosiraceae</taxon>
        <taxon>Thalassiosira</taxon>
    </lineage>
</organism>
<dbReference type="SUPFAM" id="SSF51126">
    <property type="entry name" value="Pectin lyase-like"/>
    <property type="match status" value="1"/>
</dbReference>
<dbReference type="PANTHER" id="PTHR22990:SF15">
    <property type="entry name" value="F-BOX ONLY PROTEIN 10"/>
    <property type="match status" value="1"/>
</dbReference>
<dbReference type="PANTHER" id="PTHR22990">
    <property type="entry name" value="F-BOX ONLY PROTEIN"/>
    <property type="match status" value="1"/>
</dbReference>
<dbReference type="NCBIfam" id="TIGR03804">
    <property type="entry name" value="para_beta_helix"/>
    <property type="match status" value="2"/>
</dbReference>
<evidence type="ECO:0000256" key="2">
    <source>
        <dbReference type="ARBA" id="ARBA00022737"/>
    </source>
</evidence>
<evidence type="ECO:0000313" key="5">
    <source>
        <dbReference type="EMBL" id="EJK45558.1"/>
    </source>
</evidence>
<evidence type="ECO:0000256" key="3">
    <source>
        <dbReference type="ARBA" id="ARBA00022786"/>
    </source>
</evidence>
<keyword evidence="2" id="KW-0677">Repeat</keyword>
<gene>
    <name evidence="5" type="ORF">THAOC_35823</name>
</gene>
<feature type="domain" description="Periplasmic copper-binding protein NosD beta helix" evidence="4">
    <location>
        <begin position="31"/>
        <end position="176"/>
    </location>
</feature>
<dbReference type="InterPro" id="IPR012334">
    <property type="entry name" value="Pectin_lyas_fold"/>
</dbReference>
<dbReference type="InterPro" id="IPR051550">
    <property type="entry name" value="SCF-Subunits/Alg-Epimerases"/>
</dbReference>
<dbReference type="EMBL" id="AGNL01048425">
    <property type="protein sequence ID" value="EJK45558.1"/>
    <property type="molecule type" value="Genomic_DNA"/>
</dbReference>
<feature type="non-terminal residue" evidence="5">
    <location>
        <position position="1"/>
    </location>
</feature>
<dbReference type="Proteomes" id="UP000266841">
    <property type="component" value="Unassembled WGS sequence"/>
</dbReference>
<evidence type="ECO:0000259" key="4">
    <source>
        <dbReference type="Pfam" id="PF05048"/>
    </source>
</evidence>
<comment type="caution">
    <text evidence="5">The sequence shown here is derived from an EMBL/GenBank/DDBJ whole genome shotgun (WGS) entry which is preliminary data.</text>
</comment>
<reference evidence="5 6" key="1">
    <citation type="journal article" date="2012" name="Genome Biol.">
        <title>Genome and low-iron response of an oceanic diatom adapted to chronic iron limitation.</title>
        <authorList>
            <person name="Lommer M."/>
            <person name="Specht M."/>
            <person name="Roy A.S."/>
            <person name="Kraemer L."/>
            <person name="Andreson R."/>
            <person name="Gutowska M.A."/>
            <person name="Wolf J."/>
            <person name="Bergner S.V."/>
            <person name="Schilhabel M.B."/>
            <person name="Klostermeier U.C."/>
            <person name="Beiko R.G."/>
            <person name="Rosenstiel P."/>
            <person name="Hippler M."/>
            <person name="Laroche J."/>
        </authorList>
    </citation>
    <scope>NUCLEOTIDE SEQUENCE [LARGE SCALE GENOMIC DNA]</scope>
    <source>
        <strain evidence="5 6">CCMP1005</strain>
    </source>
</reference>
<accession>K0R0B1</accession>
<dbReference type="AlphaFoldDB" id="K0R0B1"/>
<dbReference type="SMART" id="SM00710">
    <property type="entry name" value="PbH1"/>
    <property type="match status" value="5"/>
</dbReference>
<protein>
    <recommendedName>
        <fullName evidence="4">Periplasmic copper-binding protein NosD beta helix domain-containing protein</fullName>
    </recommendedName>
</protein>
<dbReference type="Pfam" id="PF05048">
    <property type="entry name" value="NosD"/>
    <property type="match status" value="1"/>
</dbReference>